<evidence type="ECO:0000313" key="2">
    <source>
        <dbReference type="EMBL" id="QAY61207.1"/>
    </source>
</evidence>
<feature type="transmembrane region" description="Helical" evidence="1">
    <location>
        <begin position="116"/>
        <end position="135"/>
    </location>
</feature>
<evidence type="ECO:0000256" key="1">
    <source>
        <dbReference type="SAM" id="Phobius"/>
    </source>
</evidence>
<feature type="transmembrane region" description="Helical" evidence="1">
    <location>
        <begin position="142"/>
        <end position="166"/>
    </location>
</feature>
<dbReference type="RefSeq" id="WP_129392201.1">
    <property type="nucleotide sequence ID" value="NZ_CP035494.1"/>
</dbReference>
<accession>A0A4P6ELV4</accession>
<feature type="transmembrane region" description="Helical" evidence="1">
    <location>
        <begin position="12"/>
        <end position="34"/>
    </location>
</feature>
<feature type="transmembrane region" description="Helical" evidence="1">
    <location>
        <begin position="88"/>
        <end position="110"/>
    </location>
</feature>
<dbReference type="AlphaFoldDB" id="A0A4P6ELV4"/>
<keyword evidence="1" id="KW-0472">Membrane</keyword>
<reference evidence="2 3" key="1">
    <citation type="submission" date="2019-01" db="EMBL/GenBank/DDBJ databases">
        <title>Genome sequencing of strain DFW100M-13.</title>
        <authorList>
            <person name="Heo J."/>
            <person name="Kim S.-J."/>
            <person name="Kim J.-S."/>
            <person name="Hong S.-B."/>
            <person name="Kwon S.-W."/>
        </authorList>
    </citation>
    <scope>NUCLEOTIDE SEQUENCE [LARGE SCALE GENOMIC DNA]</scope>
    <source>
        <strain evidence="2 3">DFW100M-13</strain>
    </source>
</reference>
<protein>
    <submittedName>
        <fullName evidence="2">Uncharacterized protein</fullName>
    </submittedName>
</protein>
<evidence type="ECO:0000313" key="3">
    <source>
        <dbReference type="Proteomes" id="UP000293995"/>
    </source>
</evidence>
<keyword evidence="1" id="KW-1133">Transmembrane helix</keyword>
<organism evidence="2 3">
    <name type="scientific">Microbacterium protaetiae</name>
    <dbReference type="NCBI Taxonomy" id="2509458"/>
    <lineage>
        <taxon>Bacteria</taxon>
        <taxon>Bacillati</taxon>
        <taxon>Actinomycetota</taxon>
        <taxon>Actinomycetes</taxon>
        <taxon>Micrococcales</taxon>
        <taxon>Microbacteriaceae</taxon>
        <taxon>Microbacterium</taxon>
    </lineage>
</organism>
<gene>
    <name evidence="2" type="ORF">ET475_15280</name>
</gene>
<sequence>MPDNVVRPQTRLGGLLVSEEAVYGLILVAGMVLIGSERADEAWETMVTVLVTVLVFFAAHVYAGTLSRMAGGKGSSIPTALGGAVRHSIGLLVVAVPPLAVLVVGASGVITPDAAVWLALIITAVLLIVDGWLMAAARTSSFWVRLLGAAISGAFGAVLIVLKVLIHH</sequence>
<proteinExistence type="predicted"/>
<keyword evidence="1" id="KW-0812">Transmembrane</keyword>
<dbReference type="Proteomes" id="UP000293995">
    <property type="component" value="Chromosome"/>
</dbReference>
<dbReference type="OrthoDB" id="4827793at2"/>
<dbReference type="KEGG" id="mprt:ET475_15280"/>
<dbReference type="EMBL" id="CP035494">
    <property type="protein sequence ID" value="QAY61207.1"/>
    <property type="molecule type" value="Genomic_DNA"/>
</dbReference>
<name>A0A4P6ELV4_9MICO</name>
<feature type="transmembrane region" description="Helical" evidence="1">
    <location>
        <begin position="46"/>
        <end position="67"/>
    </location>
</feature>
<keyword evidence="3" id="KW-1185">Reference proteome</keyword>